<evidence type="ECO:0000313" key="9">
    <source>
        <dbReference type="EMBL" id="ASK77747.1"/>
    </source>
</evidence>
<dbReference type="InterPro" id="IPR005115">
    <property type="entry name" value="Gly_transporter"/>
</dbReference>
<sequence>MTLLILYIIGIVSEAMTGSLSAGKRKMDWFGVILIASITSLGGGTIRDILLNHYPLTWVKHPYFLILTCLAGICATQIPNWITKNNKLFLTLDAIGLITFTIIGFQIALEIGCSPLICIVSGLITGVFGGLMRDILTQNPPIVLYRELYASVSILTSGIYLFLINTKLNHDLVIIISFFSGLIIRLLAIKFNLNLPTFSIKEINGNSKFKDK</sequence>
<protein>
    <recommendedName>
        <fullName evidence="8">Glycine transporter domain-containing protein</fullName>
    </recommendedName>
</protein>
<dbReference type="KEGG" id="pmai:CF386_00920"/>
<name>A0A220VBG6_9GAMM</name>
<dbReference type="AlphaFoldDB" id="A0A220VBG6"/>
<dbReference type="RefSeq" id="WP_089072657.1">
    <property type="nucleotide sequence ID" value="NZ_CBCSAM010000007.1"/>
</dbReference>
<dbReference type="GO" id="GO:0005886">
    <property type="term" value="C:plasma membrane"/>
    <property type="evidence" value="ECO:0007669"/>
    <property type="project" value="UniProtKB-SubCell"/>
</dbReference>
<evidence type="ECO:0000256" key="5">
    <source>
        <dbReference type="ARBA" id="ARBA00022989"/>
    </source>
</evidence>
<evidence type="ECO:0000256" key="7">
    <source>
        <dbReference type="SAM" id="Phobius"/>
    </source>
</evidence>
<keyword evidence="3" id="KW-1003">Cell membrane</keyword>
<dbReference type="EMBL" id="CP022355">
    <property type="protein sequence ID" value="ASK77747.1"/>
    <property type="molecule type" value="Genomic_DNA"/>
</dbReference>
<comment type="subcellular location">
    <subcellularLocation>
        <location evidence="1">Cell membrane</location>
        <topology evidence="1">Multi-pass membrane protein</topology>
    </subcellularLocation>
</comment>
<evidence type="ECO:0000256" key="2">
    <source>
        <dbReference type="ARBA" id="ARBA00008193"/>
    </source>
</evidence>
<evidence type="ECO:0000256" key="1">
    <source>
        <dbReference type="ARBA" id="ARBA00004651"/>
    </source>
</evidence>
<organism evidence="9 10">
    <name type="scientific">Paraphotobacterium marinum</name>
    <dbReference type="NCBI Taxonomy" id="1755811"/>
    <lineage>
        <taxon>Bacteria</taxon>
        <taxon>Pseudomonadati</taxon>
        <taxon>Pseudomonadota</taxon>
        <taxon>Gammaproteobacteria</taxon>
        <taxon>Vibrionales</taxon>
        <taxon>Vibrionaceae</taxon>
        <taxon>Paraphotobacterium</taxon>
    </lineage>
</organism>
<accession>A0A220VBG6</accession>
<dbReference type="PANTHER" id="PTHR30506:SF3">
    <property type="entry name" value="UPF0126 INNER MEMBRANE PROTEIN YADS-RELATED"/>
    <property type="match status" value="1"/>
</dbReference>
<dbReference type="PANTHER" id="PTHR30506">
    <property type="entry name" value="INNER MEMBRANE PROTEIN"/>
    <property type="match status" value="1"/>
</dbReference>
<feature type="transmembrane region" description="Helical" evidence="7">
    <location>
        <begin position="88"/>
        <end position="109"/>
    </location>
</feature>
<keyword evidence="5 7" id="KW-1133">Transmembrane helix</keyword>
<feature type="transmembrane region" description="Helical" evidence="7">
    <location>
        <begin position="172"/>
        <end position="189"/>
    </location>
</feature>
<gene>
    <name evidence="9" type="ORF">CF386_00920</name>
</gene>
<feature type="domain" description="Glycine transporter" evidence="8">
    <location>
        <begin position="91"/>
        <end position="163"/>
    </location>
</feature>
<evidence type="ECO:0000256" key="4">
    <source>
        <dbReference type="ARBA" id="ARBA00022692"/>
    </source>
</evidence>
<dbReference type="OrthoDB" id="9791874at2"/>
<feature type="domain" description="Glycine transporter" evidence="8">
    <location>
        <begin position="5"/>
        <end position="75"/>
    </location>
</feature>
<comment type="similarity">
    <text evidence="2">Belongs to the UPF0126 family.</text>
</comment>
<keyword evidence="10" id="KW-1185">Reference proteome</keyword>
<evidence type="ECO:0000313" key="10">
    <source>
        <dbReference type="Proteomes" id="UP000242175"/>
    </source>
</evidence>
<keyword evidence="4 7" id="KW-0812">Transmembrane</keyword>
<feature type="transmembrane region" description="Helical" evidence="7">
    <location>
        <begin position="148"/>
        <end position="165"/>
    </location>
</feature>
<dbReference type="Proteomes" id="UP000242175">
    <property type="component" value="Chromosome large"/>
</dbReference>
<proteinExistence type="inferred from homology"/>
<evidence type="ECO:0000256" key="6">
    <source>
        <dbReference type="ARBA" id="ARBA00023136"/>
    </source>
</evidence>
<evidence type="ECO:0000259" key="8">
    <source>
        <dbReference type="Pfam" id="PF03458"/>
    </source>
</evidence>
<evidence type="ECO:0000256" key="3">
    <source>
        <dbReference type="ARBA" id="ARBA00022475"/>
    </source>
</evidence>
<keyword evidence="6 7" id="KW-0472">Membrane</keyword>
<dbReference type="Pfam" id="PF03458">
    <property type="entry name" value="Gly_transporter"/>
    <property type="match status" value="2"/>
</dbReference>
<feature type="transmembrane region" description="Helical" evidence="7">
    <location>
        <begin position="116"/>
        <end position="136"/>
    </location>
</feature>
<reference evidence="9 10" key="1">
    <citation type="journal article" date="2016" name="Int. J. Syst. Evol. Microbiol.">
        <title>Paraphotobacterium marinum gen. nov., sp. nov., a member of the family Vibrionaceae, isolated from surface seawater.</title>
        <authorList>
            <person name="Huang Z."/>
            <person name="Dong C."/>
            <person name="Shao Z."/>
        </authorList>
    </citation>
    <scope>NUCLEOTIDE SEQUENCE [LARGE SCALE GENOMIC DNA]</scope>
    <source>
        <strain evidence="9 10">NSCS20N07D</strain>
    </source>
</reference>
<feature type="transmembrane region" description="Helical" evidence="7">
    <location>
        <begin position="31"/>
        <end position="51"/>
    </location>
</feature>
<feature type="transmembrane region" description="Helical" evidence="7">
    <location>
        <begin position="63"/>
        <end position="82"/>
    </location>
</feature>